<dbReference type="CTD" id="15573"/>
<dbReference type="GeneID" id="111604258"/>
<evidence type="ECO:0000256" key="1">
    <source>
        <dbReference type="SAM" id="Coils"/>
    </source>
</evidence>
<evidence type="ECO:0000256" key="2">
    <source>
        <dbReference type="SAM" id="SignalP"/>
    </source>
</evidence>
<feature type="signal peptide" evidence="2">
    <location>
        <begin position="1"/>
        <end position="24"/>
    </location>
</feature>
<gene>
    <name evidence="4" type="primary">LOC111604258</name>
</gene>
<dbReference type="Proteomes" id="UP000504633">
    <property type="component" value="Unplaced"/>
</dbReference>
<name>A0A6J1MF81_DROHY</name>
<proteinExistence type="predicted"/>
<accession>A0A6J1MF81</accession>
<dbReference type="OMA" id="RMMKKSV"/>
<keyword evidence="1" id="KW-0175">Coiled coil</keyword>
<feature type="chain" id="PRO_5026722088" evidence="2">
    <location>
        <begin position="25"/>
        <end position="182"/>
    </location>
</feature>
<dbReference type="KEGG" id="dhe:111604258"/>
<evidence type="ECO:0000313" key="4">
    <source>
        <dbReference type="RefSeq" id="XP_023178017.1"/>
    </source>
</evidence>
<protein>
    <submittedName>
        <fullName evidence="4">Protein hugin</fullName>
    </submittedName>
</protein>
<feature type="coiled-coil region" evidence="1">
    <location>
        <begin position="50"/>
        <end position="77"/>
    </location>
</feature>
<dbReference type="OrthoDB" id="8061564at2759"/>
<keyword evidence="3" id="KW-1185">Reference proteome</keyword>
<sequence>MYRLSNCTLLLIAVSCYLVYSSQAKALQGTNKLDLPNRISGINVGSASVAAAAEARHKRAMGEYKELNDIIDDLEENGLVQKGGSAAAPQAQAQEFDLDSMPPLAYYLLLQKLRQLQSNSEPTYRVRTPRLGRSIDFQQLLDSRAGSDEAAGGQFVSRMMKKSVPFKPRLGKRAQVCGSGGD</sequence>
<keyword evidence="2" id="KW-0732">Signal</keyword>
<dbReference type="RefSeq" id="XP_023178017.1">
    <property type="nucleotide sequence ID" value="XM_023322249.2"/>
</dbReference>
<organism evidence="3 4">
    <name type="scientific">Drosophila hydei</name>
    <name type="common">Fruit fly</name>
    <dbReference type="NCBI Taxonomy" id="7224"/>
    <lineage>
        <taxon>Eukaryota</taxon>
        <taxon>Metazoa</taxon>
        <taxon>Ecdysozoa</taxon>
        <taxon>Arthropoda</taxon>
        <taxon>Hexapoda</taxon>
        <taxon>Insecta</taxon>
        <taxon>Pterygota</taxon>
        <taxon>Neoptera</taxon>
        <taxon>Endopterygota</taxon>
        <taxon>Diptera</taxon>
        <taxon>Brachycera</taxon>
        <taxon>Muscomorpha</taxon>
        <taxon>Ephydroidea</taxon>
        <taxon>Drosophilidae</taxon>
        <taxon>Drosophila</taxon>
    </lineage>
</organism>
<dbReference type="AlphaFoldDB" id="A0A6J1MF81"/>
<evidence type="ECO:0000313" key="3">
    <source>
        <dbReference type="Proteomes" id="UP000504633"/>
    </source>
</evidence>
<dbReference type="PROSITE" id="PS51257">
    <property type="entry name" value="PROKAR_LIPOPROTEIN"/>
    <property type="match status" value="1"/>
</dbReference>
<reference evidence="4" key="1">
    <citation type="submission" date="2025-08" db="UniProtKB">
        <authorList>
            <consortium name="RefSeq"/>
        </authorList>
    </citation>
    <scope>IDENTIFICATION</scope>
    <source>
        <strain evidence="4">15085-1641.00</strain>
        <tissue evidence="4">Whole body</tissue>
    </source>
</reference>